<name>A0A0D0AIC3_9AGAM</name>
<reference evidence="3" key="2">
    <citation type="submission" date="2015-01" db="EMBL/GenBank/DDBJ databases">
        <title>Evolutionary Origins and Diversification of the Mycorrhizal Mutualists.</title>
        <authorList>
            <consortium name="DOE Joint Genome Institute"/>
            <consortium name="Mycorrhizal Genomics Consortium"/>
            <person name="Kohler A."/>
            <person name="Kuo A."/>
            <person name="Nagy L.G."/>
            <person name="Floudas D."/>
            <person name="Copeland A."/>
            <person name="Barry K.W."/>
            <person name="Cichocki N."/>
            <person name="Veneault-Fourrey C."/>
            <person name="LaButti K."/>
            <person name="Lindquist E.A."/>
            <person name="Lipzen A."/>
            <person name="Lundell T."/>
            <person name="Morin E."/>
            <person name="Murat C."/>
            <person name="Riley R."/>
            <person name="Ohm R."/>
            <person name="Sun H."/>
            <person name="Tunlid A."/>
            <person name="Henrissat B."/>
            <person name="Grigoriev I.V."/>
            <person name="Hibbett D.S."/>
            <person name="Martin F."/>
        </authorList>
    </citation>
    <scope>NUCLEOTIDE SEQUENCE [LARGE SCALE GENOMIC DNA]</scope>
    <source>
        <strain evidence="3">UH-Slu-Lm8-n1</strain>
    </source>
</reference>
<evidence type="ECO:0000256" key="1">
    <source>
        <dbReference type="SAM" id="MobiDB-lite"/>
    </source>
</evidence>
<evidence type="ECO:0000313" key="2">
    <source>
        <dbReference type="EMBL" id="KIK41611.1"/>
    </source>
</evidence>
<organism evidence="2 3">
    <name type="scientific">Suillus luteus UH-Slu-Lm8-n1</name>
    <dbReference type="NCBI Taxonomy" id="930992"/>
    <lineage>
        <taxon>Eukaryota</taxon>
        <taxon>Fungi</taxon>
        <taxon>Dikarya</taxon>
        <taxon>Basidiomycota</taxon>
        <taxon>Agaricomycotina</taxon>
        <taxon>Agaricomycetes</taxon>
        <taxon>Agaricomycetidae</taxon>
        <taxon>Boletales</taxon>
        <taxon>Suillineae</taxon>
        <taxon>Suillaceae</taxon>
        <taxon>Suillus</taxon>
    </lineage>
</organism>
<dbReference type="InParanoid" id="A0A0D0AIC3"/>
<dbReference type="AlphaFoldDB" id="A0A0D0AIC3"/>
<dbReference type="Proteomes" id="UP000054485">
    <property type="component" value="Unassembled WGS sequence"/>
</dbReference>
<sequence length="151" mass="16168">MQAGCNSFDVASSPRHSQLRGTRTRNDRLSLPNFSSCRLVPSARHNYSANPYRESIEAGQPLPTSPSPPRHYSSTSAIHTISKQTMRFSFLTAIVAVASVISVTAGRSTCSPVDGSCTKNSDCCGQHTSCAILPQGNMCVDQTPDPNPTPQ</sequence>
<protein>
    <submittedName>
        <fullName evidence="2">Uncharacterized protein</fullName>
    </submittedName>
</protein>
<dbReference type="EMBL" id="KN835263">
    <property type="protein sequence ID" value="KIK41611.1"/>
    <property type="molecule type" value="Genomic_DNA"/>
</dbReference>
<dbReference type="OrthoDB" id="10311435at2759"/>
<proteinExistence type="predicted"/>
<accession>A0A0D0AIC3</accession>
<keyword evidence="3" id="KW-1185">Reference proteome</keyword>
<feature type="region of interest" description="Disordered" evidence="1">
    <location>
        <begin position="1"/>
        <end position="27"/>
    </location>
</feature>
<evidence type="ECO:0000313" key="3">
    <source>
        <dbReference type="Proteomes" id="UP000054485"/>
    </source>
</evidence>
<dbReference type="HOGENOM" id="CLU_1732674_0_0_1"/>
<reference evidence="2 3" key="1">
    <citation type="submission" date="2014-04" db="EMBL/GenBank/DDBJ databases">
        <authorList>
            <consortium name="DOE Joint Genome Institute"/>
            <person name="Kuo A."/>
            <person name="Ruytinx J."/>
            <person name="Rineau F."/>
            <person name="Colpaert J."/>
            <person name="Kohler A."/>
            <person name="Nagy L.G."/>
            <person name="Floudas D."/>
            <person name="Copeland A."/>
            <person name="Barry K.W."/>
            <person name="Cichocki N."/>
            <person name="Veneault-Fourrey C."/>
            <person name="LaButti K."/>
            <person name="Lindquist E.A."/>
            <person name="Lipzen A."/>
            <person name="Lundell T."/>
            <person name="Morin E."/>
            <person name="Murat C."/>
            <person name="Sun H."/>
            <person name="Tunlid A."/>
            <person name="Henrissat B."/>
            <person name="Grigoriev I.V."/>
            <person name="Hibbett D.S."/>
            <person name="Martin F."/>
            <person name="Nordberg H.P."/>
            <person name="Cantor M.N."/>
            <person name="Hua S.X."/>
        </authorList>
    </citation>
    <scope>NUCLEOTIDE SEQUENCE [LARGE SCALE GENOMIC DNA]</scope>
    <source>
        <strain evidence="2 3">UH-Slu-Lm8-n1</strain>
    </source>
</reference>
<feature type="region of interest" description="Disordered" evidence="1">
    <location>
        <begin position="48"/>
        <end position="73"/>
    </location>
</feature>
<gene>
    <name evidence="2" type="ORF">CY34DRAFT_196740</name>
</gene>